<evidence type="ECO:0000256" key="10">
    <source>
        <dbReference type="ARBA" id="ARBA00023136"/>
    </source>
</evidence>
<evidence type="ECO:0000259" key="15">
    <source>
        <dbReference type="Pfam" id="PF07993"/>
    </source>
</evidence>
<dbReference type="PANTHER" id="PTHR11351">
    <property type="entry name" value="ACYL-COA DESATURASE"/>
    <property type="match status" value="1"/>
</dbReference>
<dbReference type="GO" id="GO:0005506">
    <property type="term" value="F:iron ion binding"/>
    <property type="evidence" value="ECO:0007669"/>
    <property type="project" value="TreeGrafter"/>
</dbReference>
<dbReference type="EMBL" id="JABXBU010002072">
    <property type="protein sequence ID" value="KAF8777105.1"/>
    <property type="molecule type" value="Genomic_DNA"/>
</dbReference>
<evidence type="ECO:0000256" key="4">
    <source>
        <dbReference type="ARBA" id="ARBA00022692"/>
    </source>
</evidence>
<feature type="transmembrane region" description="Helical" evidence="13">
    <location>
        <begin position="174"/>
        <end position="193"/>
    </location>
</feature>
<dbReference type="GO" id="GO:0004768">
    <property type="term" value="F:stearoyl-CoA 9-desaturase activity"/>
    <property type="evidence" value="ECO:0007669"/>
    <property type="project" value="TreeGrafter"/>
</dbReference>
<gene>
    <name evidence="16" type="ORF">HNY73_014026</name>
</gene>
<dbReference type="Pfam" id="PF07993">
    <property type="entry name" value="NAD_binding_4"/>
    <property type="match status" value="1"/>
</dbReference>
<accession>A0A8T0ERZ0</accession>
<keyword evidence="8" id="KW-0408">Iron</keyword>
<evidence type="ECO:0000256" key="9">
    <source>
        <dbReference type="ARBA" id="ARBA00023098"/>
    </source>
</evidence>
<evidence type="ECO:0000256" key="5">
    <source>
        <dbReference type="ARBA" id="ARBA00022832"/>
    </source>
</evidence>
<comment type="caution">
    <text evidence="16">The sequence shown here is derived from an EMBL/GenBank/DDBJ whole genome shotgun (WGS) entry which is preliminary data.</text>
</comment>
<dbReference type="Proteomes" id="UP000807504">
    <property type="component" value="Unassembled WGS sequence"/>
</dbReference>
<keyword evidence="11 12" id="KW-0275">Fatty acid biosynthesis</keyword>
<dbReference type="InterPro" id="IPR013120">
    <property type="entry name" value="FAR_NAD-bd"/>
</dbReference>
<evidence type="ECO:0000256" key="6">
    <source>
        <dbReference type="ARBA" id="ARBA00022989"/>
    </source>
</evidence>
<keyword evidence="3 12" id="KW-0444">Lipid biosynthesis</keyword>
<reference evidence="16" key="1">
    <citation type="journal article" date="2020" name="bioRxiv">
        <title>Chromosome-level reference genome of the European wasp spider Argiope bruennichi: a resource for studies on range expansion and evolutionary adaptation.</title>
        <authorList>
            <person name="Sheffer M.M."/>
            <person name="Hoppe A."/>
            <person name="Krehenwinkel H."/>
            <person name="Uhl G."/>
            <person name="Kuss A.W."/>
            <person name="Jensen L."/>
            <person name="Jensen C."/>
            <person name="Gillespie R.G."/>
            <person name="Hoff K.J."/>
            <person name="Prost S."/>
        </authorList>
    </citation>
    <scope>NUCLEOTIDE SEQUENCE</scope>
</reference>
<dbReference type="GO" id="GO:0005789">
    <property type="term" value="C:endoplasmic reticulum membrane"/>
    <property type="evidence" value="ECO:0007669"/>
    <property type="project" value="TreeGrafter"/>
</dbReference>
<dbReference type="CDD" id="cd03505">
    <property type="entry name" value="Delta9-FADS-like"/>
    <property type="match status" value="1"/>
</dbReference>
<protein>
    <submittedName>
        <fullName evidence="16">Stearoyl-CoA desaturase 5 like protein</fullName>
    </submittedName>
</protein>
<keyword evidence="10 13" id="KW-0472">Membrane</keyword>
<dbReference type="InterPro" id="IPR036291">
    <property type="entry name" value="NAD(P)-bd_dom_sf"/>
</dbReference>
<sequence>MAAQSSTVVKEVVFQKKSETPEYKVKIIWFNVIFFIFLHAGFLYALYLSFTSACWKTSLFAFIYAHLGGLGVTAGTHRLWSHRSYKAKLPLRILLSCFLSIAAQQDIYKWCRDHRIHHKFTETNADPHNIKRGFFFAHIGWLMCKKHPDVVEKGKSIYLDDLLADPVVRFHRRFYLLMALFFATILPTIIPMWCWNESMRNSFFIAFVAKHCYLQNVIFLVNSVAHSYGDQSYDKYIEARENILIAFMGLGEGWHNYHHVFPWDYSTSEWGYKLNFTKAFIDFMAWIGQAYDRRSAHPQMIKNRKLKTGDGTRMEKGDEFNIDIANSNDKAISGFLNCDMDQTNEKRDFQSVSDFFEGRSVFLTGASGFLGMVILETLLRCCPGIASVHILLRSKRGLMPAQRKGMIFEKKVFAVLKERNPKIFDKVHVVSGDISKPELGLNDEDLQYITEQVSVVYHCAANINLAKPIRYTMQQNVSSTKTIIDLCRKMKRFCVLVYTSSSFSNCHVDLPIKEEVYRLPFHVQTFLSALKEQDNNKLLELVSQYKSDWPDWYCLSKCISENILQYMASDLSVAIIRPSIIGSTWKNPMPGYLDENSMFAIVNMLVGEGFIKVLLGDANRKLNVIPADVAANMHLMAAWSIGTKKVSSPLVVNCTSTGSLKNKWIELNKSCEEPSVFATYYAIHKFLFAIGNAQMMTPQCETINMDFLNDLLHDNERKILDNGIQSIKLDEYMEPTVQELPSPSWKRQHEIIIQYNWLISIIRYITLMHFIHIYHRWKITLINYTLFFVDLTSKMEPSLDVIHDAIPWQATAPGIMLNIKDELHAAIQSPVINYQR</sequence>
<keyword evidence="9" id="KW-0443">Lipid metabolism</keyword>
<keyword evidence="7 12" id="KW-0560">Oxidoreductase</keyword>
<feature type="domain" description="Fatty acid desaturase" evidence="14">
    <location>
        <begin position="57"/>
        <end position="262"/>
    </location>
</feature>
<evidence type="ECO:0000256" key="3">
    <source>
        <dbReference type="ARBA" id="ARBA00022516"/>
    </source>
</evidence>
<evidence type="ECO:0000256" key="13">
    <source>
        <dbReference type="SAM" id="Phobius"/>
    </source>
</evidence>
<name>A0A8T0ERZ0_ARGBR</name>
<dbReference type="PANTHER" id="PTHR11351:SF31">
    <property type="entry name" value="DESATURASE 1, ISOFORM A-RELATED"/>
    <property type="match status" value="1"/>
</dbReference>
<comment type="domain">
    <text evidence="12">The histidine box domains are involved in binding the catalytic metal ions.</text>
</comment>
<evidence type="ECO:0000259" key="14">
    <source>
        <dbReference type="Pfam" id="PF00487"/>
    </source>
</evidence>
<keyword evidence="6 13" id="KW-1133">Transmembrane helix</keyword>
<reference evidence="16" key="2">
    <citation type="submission" date="2020-06" db="EMBL/GenBank/DDBJ databases">
        <authorList>
            <person name="Sheffer M."/>
        </authorList>
    </citation>
    <scope>NUCLEOTIDE SEQUENCE</scope>
</reference>
<dbReference type="Pfam" id="PF00487">
    <property type="entry name" value="FA_desaturase"/>
    <property type="match status" value="1"/>
</dbReference>
<comment type="subcellular location">
    <subcellularLocation>
        <location evidence="1">Membrane</location>
        <topology evidence="1">Multi-pass membrane protein</topology>
    </subcellularLocation>
</comment>
<keyword evidence="4 12" id="KW-0812">Transmembrane</keyword>
<evidence type="ECO:0000313" key="16">
    <source>
        <dbReference type="EMBL" id="KAF8777105.1"/>
    </source>
</evidence>
<dbReference type="AlphaFoldDB" id="A0A8T0ERZ0"/>
<evidence type="ECO:0000256" key="12">
    <source>
        <dbReference type="RuleBase" id="RU000581"/>
    </source>
</evidence>
<keyword evidence="17" id="KW-1185">Reference proteome</keyword>
<comment type="similarity">
    <text evidence="2 12">Belongs to the fatty acid desaturase type 1 family.</text>
</comment>
<evidence type="ECO:0000256" key="11">
    <source>
        <dbReference type="ARBA" id="ARBA00023160"/>
    </source>
</evidence>
<keyword evidence="5" id="KW-0276">Fatty acid metabolism</keyword>
<dbReference type="CDD" id="cd05236">
    <property type="entry name" value="FAR-N_SDR_e"/>
    <property type="match status" value="1"/>
</dbReference>
<proteinExistence type="inferred from homology"/>
<dbReference type="GO" id="GO:0006636">
    <property type="term" value="P:unsaturated fatty acid biosynthetic process"/>
    <property type="evidence" value="ECO:0007669"/>
    <property type="project" value="TreeGrafter"/>
</dbReference>
<feature type="transmembrane region" description="Helical" evidence="13">
    <location>
        <begin position="59"/>
        <end position="80"/>
    </location>
</feature>
<evidence type="ECO:0000256" key="1">
    <source>
        <dbReference type="ARBA" id="ARBA00004141"/>
    </source>
</evidence>
<evidence type="ECO:0000256" key="2">
    <source>
        <dbReference type="ARBA" id="ARBA00009295"/>
    </source>
</evidence>
<dbReference type="Gene3D" id="3.40.50.720">
    <property type="entry name" value="NAD(P)-binding Rossmann-like Domain"/>
    <property type="match status" value="1"/>
</dbReference>
<organism evidence="16 17">
    <name type="scientific">Argiope bruennichi</name>
    <name type="common">Wasp spider</name>
    <name type="synonym">Aranea bruennichi</name>
    <dbReference type="NCBI Taxonomy" id="94029"/>
    <lineage>
        <taxon>Eukaryota</taxon>
        <taxon>Metazoa</taxon>
        <taxon>Ecdysozoa</taxon>
        <taxon>Arthropoda</taxon>
        <taxon>Chelicerata</taxon>
        <taxon>Arachnida</taxon>
        <taxon>Araneae</taxon>
        <taxon>Araneomorphae</taxon>
        <taxon>Entelegynae</taxon>
        <taxon>Araneoidea</taxon>
        <taxon>Araneidae</taxon>
        <taxon>Argiope</taxon>
    </lineage>
</organism>
<dbReference type="SUPFAM" id="SSF51735">
    <property type="entry name" value="NAD(P)-binding Rossmann-fold domains"/>
    <property type="match status" value="1"/>
</dbReference>
<evidence type="ECO:0000256" key="8">
    <source>
        <dbReference type="ARBA" id="ARBA00023004"/>
    </source>
</evidence>
<feature type="transmembrane region" description="Helical" evidence="13">
    <location>
        <begin position="27"/>
        <end position="47"/>
    </location>
</feature>
<dbReference type="InterPro" id="IPR015876">
    <property type="entry name" value="Acyl-CoA_DS"/>
</dbReference>
<dbReference type="PRINTS" id="PR00075">
    <property type="entry name" value="FACDDSATRASE"/>
</dbReference>
<evidence type="ECO:0000256" key="7">
    <source>
        <dbReference type="ARBA" id="ARBA00023002"/>
    </source>
</evidence>
<dbReference type="InterPro" id="IPR005804">
    <property type="entry name" value="FA_desaturase_dom"/>
</dbReference>
<comment type="cofactor">
    <cofactor evidence="12">
        <name>Fe(2+)</name>
        <dbReference type="ChEBI" id="CHEBI:29033"/>
    </cofactor>
</comment>
<evidence type="ECO:0000313" key="17">
    <source>
        <dbReference type="Proteomes" id="UP000807504"/>
    </source>
</evidence>
<feature type="domain" description="Thioester reductase (TE)" evidence="15">
    <location>
        <begin position="363"/>
        <end position="633"/>
    </location>
</feature>